<feature type="region of interest" description="Disordered" evidence="1">
    <location>
        <begin position="269"/>
        <end position="300"/>
    </location>
</feature>
<accession>A0A6I4UWG4</accession>
<feature type="compositionally biased region" description="Acidic residues" evidence="1">
    <location>
        <begin position="277"/>
        <end position="294"/>
    </location>
</feature>
<dbReference type="Pfam" id="PF07386">
    <property type="entry name" value="DUF1499"/>
    <property type="match status" value="1"/>
</dbReference>
<keyword evidence="4" id="KW-1185">Reference proteome</keyword>
<evidence type="ECO:0000313" key="3">
    <source>
        <dbReference type="EMBL" id="MXP46207.1"/>
    </source>
</evidence>
<comment type="caution">
    <text evidence="3">The sequence shown here is derived from an EMBL/GenBank/DDBJ whole genome shotgun (WGS) entry which is preliminary data.</text>
</comment>
<sequence>MKKLSFLPRLALILALLLPVWFLVASLGAKFGLWSKMFGFATMTAGIGPMAAMAIAGLGALALIVSLVVKPRKGWLASLIAIAIPLAVLAGFNQLRTQAGSVPFIYDVATDTSDAPVFSAEMMAARAEADANEVLDYSRPLGEYDKWAENQDLSGTTAAQVIADGYPDLETLRVTQSAEDALAAIEAAMKMRGFDGVKVDQETGTVEGTDELFWYGFQDDVVARVRESANGVLIDFRSVSRLGTSDLGVNAQRIADLSSAVKDRLSKDYPSTSEITVEMDGESAEDDAAEEAEAEGAAAE</sequence>
<protein>
    <submittedName>
        <fullName evidence="3">DUF1499 domain-containing protein</fullName>
    </submittedName>
</protein>
<proteinExistence type="predicted"/>
<dbReference type="Proteomes" id="UP000471435">
    <property type="component" value="Unassembled WGS sequence"/>
</dbReference>
<evidence type="ECO:0000313" key="4">
    <source>
        <dbReference type="Proteomes" id="UP000471435"/>
    </source>
</evidence>
<feature type="transmembrane region" description="Helical" evidence="2">
    <location>
        <begin position="38"/>
        <end position="68"/>
    </location>
</feature>
<evidence type="ECO:0000256" key="1">
    <source>
        <dbReference type="SAM" id="MobiDB-lite"/>
    </source>
</evidence>
<feature type="transmembrane region" description="Helical" evidence="2">
    <location>
        <begin position="75"/>
        <end position="92"/>
    </location>
</feature>
<keyword evidence="2" id="KW-1133">Transmembrane helix</keyword>
<keyword evidence="2" id="KW-0472">Membrane</keyword>
<gene>
    <name evidence="3" type="ORF">GRI43_02215</name>
</gene>
<organism evidence="3 4">
    <name type="scientific">Pontixanthobacter luteolus</name>
    <dbReference type="NCBI Taxonomy" id="295089"/>
    <lineage>
        <taxon>Bacteria</taxon>
        <taxon>Pseudomonadati</taxon>
        <taxon>Pseudomonadota</taxon>
        <taxon>Alphaproteobacteria</taxon>
        <taxon>Sphingomonadales</taxon>
        <taxon>Erythrobacteraceae</taxon>
        <taxon>Pontixanthobacter</taxon>
    </lineage>
</organism>
<evidence type="ECO:0000256" key="2">
    <source>
        <dbReference type="SAM" id="Phobius"/>
    </source>
</evidence>
<keyword evidence="2" id="KW-0812">Transmembrane</keyword>
<dbReference type="AlphaFoldDB" id="A0A6I4UWG4"/>
<dbReference type="OrthoDB" id="1523552at2"/>
<dbReference type="RefSeq" id="WP_160729465.1">
    <property type="nucleotide sequence ID" value="NZ_WTYP01000001.1"/>
</dbReference>
<reference evidence="3 4" key="1">
    <citation type="submission" date="2019-12" db="EMBL/GenBank/DDBJ databases">
        <title>Genomic-based taxomic classification of the family Erythrobacteraceae.</title>
        <authorList>
            <person name="Xu L."/>
        </authorList>
    </citation>
    <scope>NUCLEOTIDE SEQUENCE [LARGE SCALE GENOMIC DNA]</scope>
    <source>
        <strain evidence="3 4">SW-109</strain>
    </source>
</reference>
<name>A0A6I4UWG4_9SPHN</name>
<dbReference type="InterPro" id="IPR010865">
    <property type="entry name" value="DUF1499"/>
</dbReference>
<dbReference type="EMBL" id="WTYP01000001">
    <property type="protein sequence ID" value="MXP46207.1"/>
    <property type="molecule type" value="Genomic_DNA"/>
</dbReference>